<dbReference type="SUPFAM" id="SSF56801">
    <property type="entry name" value="Acetyl-CoA synthetase-like"/>
    <property type="match status" value="1"/>
</dbReference>
<protein>
    <submittedName>
        <fullName evidence="2">Coenzyme F390 synthetase</fullName>
    </submittedName>
</protein>
<gene>
    <name evidence="2" type="ORF">ASJ81_12420</name>
</gene>
<dbReference type="PANTHER" id="PTHR43845">
    <property type="entry name" value="BLR5969 PROTEIN"/>
    <property type="match status" value="1"/>
</dbReference>
<organism evidence="2 3">
    <name type="scientific">Methanosarcina spelaei</name>
    <dbReference type="NCBI Taxonomy" id="1036679"/>
    <lineage>
        <taxon>Archaea</taxon>
        <taxon>Methanobacteriati</taxon>
        <taxon>Methanobacteriota</taxon>
        <taxon>Stenosarchaea group</taxon>
        <taxon>Methanomicrobia</taxon>
        <taxon>Methanosarcinales</taxon>
        <taxon>Methanosarcinaceae</taxon>
        <taxon>Methanosarcina</taxon>
    </lineage>
</organism>
<dbReference type="Gene3D" id="3.40.50.12780">
    <property type="entry name" value="N-terminal domain of ligase-like"/>
    <property type="match status" value="1"/>
</dbReference>
<dbReference type="InterPro" id="IPR017720">
    <property type="entry name" value="Coenzyme_F390_Synthase"/>
</dbReference>
<accession>A0A2A2HNF8</accession>
<evidence type="ECO:0000259" key="1">
    <source>
        <dbReference type="Pfam" id="PF00501"/>
    </source>
</evidence>
<name>A0A2A2HNF8_9EURY</name>
<sequence>MLSMDNSRPYFNPEIETMAREELDALIEERVRYTVKYAAEHSPFYRKWFEKQGVDPAEIKTHEDLLDLPIISGNTIRENQPPEMNEFMFRSVGWEDVFTVHETSGTSGNPKSFFLTWEDWERYSEKYSRIFRSQGFGPGDRVVVCASYGMNIGANTMTLAARQLGMSIIPEGKCTFPLRVIEAYRPTGIVGSVFKLLSLARRLQAEGIDPRESGVDKLVVGGESFAEESRSYLSEIWGCPVYNTYGSTEGTMCGECDEVSGLHVPEDLVHVDIYDPHLENYVPDGECGRVILSTLLPVGAKAGNLLLNYDTEDTTVVLTRKQCPCGRTHMKIMTPQREAETVWVEGAPFNRVDVERGVFQRENMDYLTGEYEAFLYGEEDEGETVLRVSMECESPEVCDRDLIKENFLRTFLKYKPPLSRAYAEGTFKIIFNFTGPMGLEFNRIKGRPKRLVDRR</sequence>
<keyword evidence="3" id="KW-1185">Reference proteome</keyword>
<comment type="caution">
    <text evidence="2">The sequence shown here is derived from an EMBL/GenBank/DDBJ whole genome shotgun (WGS) entry which is preliminary data.</text>
</comment>
<dbReference type="InterPro" id="IPR042099">
    <property type="entry name" value="ANL_N_sf"/>
</dbReference>
<proteinExistence type="predicted"/>
<evidence type="ECO:0000313" key="2">
    <source>
        <dbReference type="EMBL" id="PAV10885.1"/>
    </source>
</evidence>
<evidence type="ECO:0000313" key="3">
    <source>
        <dbReference type="Proteomes" id="UP000218164"/>
    </source>
</evidence>
<dbReference type="OrthoDB" id="37928at2157"/>
<dbReference type="EMBL" id="LMVP01000539">
    <property type="protein sequence ID" value="PAV10885.1"/>
    <property type="molecule type" value="Genomic_DNA"/>
</dbReference>
<dbReference type="NCBIfam" id="TIGR03335">
    <property type="entry name" value="F390_ftsA"/>
    <property type="match status" value="1"/>
</dbReference>
<dbReference type="AlphaFoldDB" id="A0A2A2HNF8"/>
<reference evidence="2 3" key="1">
    <citation type="journal article" date="2017" name="BMC Genomics">
        <title>Genomic analysis of methanogenic archaea reveals a shift towards energy conservation.</title>
        <authorList>
            <person name="Gilmore S.P."/>
            <person name="Henske J.K."/>
            <person name="Sexton J.A."/>
            <person name="Solomon K.V."/>
            <person name="Seppala S."/>
            <person name="Yoo J.I."/>
            <person name="Huyett L.M."/>
            <person name="Pressman A."/>
            <person name="Cogan J.Z."/>
            <person name="Kivenson V."/>
            <person name="Peng X."/>
            <person name="Tan Y."/>
            <person name="Valentine D.L."/>
            <person name="O'Malley M.A."/>
        </authorList>
    </citation>
    <scope>NUCLEOTIDE SEQUENCE [LARGE SCALE GENOMIC DNA]</scope>
    <source>
        <strain evidence="2 3">MC-15</strain>
    </source>
</reference>
<dbReference type="PANTHER" id="PTHR43845:SF1">
    <property type="entry name" value="BLR5969 PROTEIN"/>
    <property type="match status" value="1"/>
</dbReference>
<dbReference type="InterPro" id="IPR000873">
    <property type="entry name" value="AMP-dep_synth/lig_dom"/>
</dbReference>
<feature type="domain" description="AMP-dependent synthetase/ligase" evidence="1">
    <location>
        <begin position="85"/>
        <end position="292"/>
    </location>
</feature>
<dbReference type="Pfam" id="PF00501">
    <property type="entry name" value="AMP-binding"/>
    <property type="match status" value="1"/>
</dbReference>
<dbReference type="Proteomes" id="UP000218164">
    <property type="component" value="Unassembled WGS sequence"/>
</dbReference>